<evidence type="ECO:0000313" key="1">
    <source>
        <dbReference type="EMBL" id="MBI1682285.1"/>
    </source>
</evidence>
<dbReference type="EMBL" id="JADWOX010000001">
    <property type="protein sequence ID" value="MBI1682285.1"/>
    <property type="molecule type" value="Genomic_DNA"/>
</dbReference>
<protein>
    <submittedName>
        <fullName evidence="1">Uncharacterized protein</fullName>
    </submittedName>
</protein>
<evidence type="ECO:0000313" key="2">
    <source>
        <dbReference type="Proteomes" id="UP000639859"/>
    </source>
</evidence>
<dbReference type="RefSeq" id="WP_198574246.1">
    <property type="nucleotide sequence ID" value="NZ_JADWOX010000001.1"/>
</dbReference>
<comment type="caution">
    <text evidence="1">The sequence shown here is derived from an EMBL/GenBank/DDBJ whole genome shotgun (WGS) entry which is preliminary data.</text>
</comment>
<gene>
    <name evidence="1" type="ORF">I4Q42_01235</name>
</gene>
<reference evidence="1 2" key="1">
    <citation type="submission" date="2020-11" db="EMBL/GenBank/DDBJ databases">
        <title>genome sequence of strain KACC 18849.</title>
        <authorList>
            <person name="Gao J."/>
            <person name="Zhang X."/>
        </authorList>
    </citation>
    <scope>NUCLEOTIDE SEQUENCE [LARGE SCALE GENOMIC DNA]</scope>
    <source>
        <strain evidence="1 2">KACC 18849</strain>
    </source>
</reference>
<proteinExistence type="predicted"/>
<sequence>MLATTIATLKTAGRVTEADVVALRGLVYPDMVLSRAEAQALLALDEAVEEASTPWRHLLTEAIVDHLVHQARPAGYVDAEAADWLIAAVSRDGLVKSATELEVLIRVLETASEVPEALVAFTLAQVKAAVLHGQGPLAQGRMERGRVTDGEAALLRRVLYAQAGDENIAITRAEAEILFDINDASVGARNASDWTELFAKAVAASVMTVSHYRAPSRQEAARHEAWLAQPADVPGFLARMFQGAPGVWRTIDNAEALNRIMNPDREIHDAWEARNREQAAVALAAETIDAEEAAWLVERLERDGVLDAAESALLAFIARESPQVHPALAAVIARAKAQAEARSPKPFGRRG</sequence>
<accession>A0ABS0SRN8</accession>
<dbReference type="Proteomes" id="UP000639859">
    <property type="component" value="Unassembled WGS sequence"/>
</dbReference>
<keyword evidence="2" id="KW-1185">Reference proteome</keyword>
<organism evidence="1 2">
    <name type="scientific">Caulobacter hibisci</name>
    <dbReference type="NCBI Taxonomy" id="2035993"/>
    <lineage>
        <taxon>Bacteria</taxon>
        <taxon>Pseudomonadati</taxon>
        <taxon>Pseudomonadota</taxon>
        <taxon>Alphaproteobacteria</taxon>
        <taxon>Caulobacterales</taxon>
        <taxon>Caulobacteraceae</taxon>
        <taxon>Caulobacter</taxon>
    </lineage>
</organism>
<name>A0ABS0SRN8_9CAUL</name>